<dbReference type="PANTHER" id="PTHR36183:SF2">
    <property type="entry name" value="BETA-GLUCURONIDASE C-TERMINAL DOMAIN-CONTAINING PROTEIN"/>
    <property type="match status" value="1"/>
</dbReference>
<reference evidence="2 3" key="1">
    <citation type="submission" date="2014-02" db="EMBL/GenBank/DDBJ databases">
        <title>The genome sequence of Colletotrichum salicis CBS 607.94.</title>
        <authorList>
            <person name="Baroncelli R."/>
            <person name="Thon M.R."/>
        </authorList>
    </citation>
    <scope>NUCLEOTIDE SEQUENCE [LARGE SCALE GENOMIC DNA]</scope>
    <source>
        <strain evidence="2 3">CBS 607.94</strain>
    </source>
</reference>
<dbReference type="EMBL" id="JFFI01002474">
    <property type="protein sequence ID" value="KXH32396.1"/>
    <property type="molecule type" value="Genomic_DNA"/>
</dbReference>
<evidence type="ECO:0000313" key="2">
    <source>
        <dbReference type="EMBL" id="KXH32396.1"/>
    </source>
</evidence>
<organism evidence="2 3">
    <name type="scientific">Colletotrichum salicis</name>
    <dbReference type="NCBI Taxonomy" id="1209931"/>
    <lineage>
        <taxon>Eukaryota</taxon>
        <taxon>Fungi</taxon>
        <taxon>Dikarya</taxon>
        <taxon>Ascomycota</taxon>
        <taxon>Pezizomycotina</taxon>
        <taxon>Sordariomycetes</taxon>
        <taxon>Hypocreomycetidae</taxon>
        <taxon>Glomerellales</taxon>
        <taxon>Glomerellaceae</taxon>
        <taxon>Colletotrichum</taxon>
        <taxon>Colletotrichum acutatum species complex</taxon>
    </lineage>
</organism>
<name>A0A135S915_9PEZI</name>
<evidence type="ECO:0000259" key="1">
    <source>
        <dbReference type="Pfam" id="PF16862"/>
    </source>
</evidence>
<protein>
    <recommendedName>
        <fullName evidence="1">Beta-glucuronidase C-terminal domain-containing protein</fullName>
    </recommendedName>
</protein>
<comment type="caution">
    <text evidence="2">The sequence shown here is derived from an EMBL/GenBank/DDBJ whole genome shotgun (WGS) entry which is preliminary data.</text>
</comment>
<proteinExistence type="predicted"/>
<evidence type="ECO:0000313" key="3">
    <source>
        <dbReference type="Proteomes" id="UP000070121"/>
    </source>
</evidence>
<dbReference type="OrthoDB" id="2796951at2759"/>
<dbReference type="PANTHER" id="PTHR36183">
    <property type="entry name" value="BETA-GLUCURONIDASE"/>
    <property type="match status" value="1"/>
</dbReference>
<dbReference type="Pfam" id="PF16862">
    <property type="entry name" value="Glyco_hydro_79C"/>
    <property type="match status" value="1"/>
</dbReference>
<gene>
    <name evidence="2" type="ORF">CSAL01_09438</name>
</gene>
<sequence length="170" mass="18471">MAGIQAAETNSYANHGQPGLSNTVESAPWATDWLLLGASFGIQRLHFHHGVGFRYNTIQPTSNSDDGLNITRPHVLPSYHALLIVNEAIGKSGEVYVAELPTSDLTLTAYGIWERERLARIFVLNTQVYLGDQEKPSINVNLEGLGSGLSTSVKMLLSEKTTAYTGLPNC</sequence>
<dbReference type="AlphaFoldDB" id="A0A135S915"/>
<dbReference type="Gene3D" id="3.20.20.80">
    <property type="entry name" value="Glycosidases"/>
    <property type="match status" value="1"/>
</dbReference>
<feature type="domain" description="Beta-glucuronidase C-terminal" evidence="1">
    <location>
        <begin position="109"/>
        <end position="161"/>
    </location>
</feature>
<keyword evidence="3" id="KW-1185">Reference proteome</keyword>
<dbReference type="InterPro" id="IPR052974">
    <property type="entry name" value="GH79_Enzymes"/>
</dbReference>
<accession>A0A135S915</accession>
<dbReference type="InterPro" id="IPR031728">
    <property type="entry name" value="GlcAase_C"/>
</dbReference>
<dbReference type="Proteomes" id="UP000070121">
    <property type="component" value="Unassembled WGS sequence"/>
</dbReference>